<gene>
    <name evidence="2" type="ORF">OPV22_005440</name>
</gene>
<protein>
    <recommendedName>
        <fullName evidence="4">Pentatricopeptide repeat-containing protein</fullName>
    </recommendedName>
</protein>
<keyword evidence="3" id="KW-1185">Reference proteome</keyword>
<evidence type="ECO:0000313" key="3">
    <source>
        <dbReference type="Proteomes" id="UP001222027"/>
    </source>
</evidence>
<dbReference type="EMBL" id="JAQQAF010000002">
    <property type="protein sequence ID" value="KAJ8504554.1"/>
    <property type="molecule type" value="Genomic_DNA"/>
</dbReference>
<dbReference type="PANTHER" id="PTHR47926">
    <property type="entry name" value="PENTATRICOPEPTIDE REPEAT-CONTAINING PROTEIN"/>
    <property type="match status" value="1"/>
</dbReference>
<evidence type="ECO:0000256" key="1">
    <source>
        <dbReference type="SAM" id="MobiDB-lite"/>
    </source>
</evidence>
<dbReference type="Gene3D" id="1.25.40.10">
    <property type="entry name" value="Tetratricopeptide repeat domain"/>
    <property type="match status" value="1"/>
</dbReference>
<dbReference type="GO" id="GO:0009451">
    <property type="term" value="P:RNA modification"/>
    <property type="evidence" value="ECO:0007669"/>
    <property type="project" value="InterPro"/>
</dbReference>
<proteinExistence type="predicted"/>
<dbReference type="AlphaFoldDB" id="A0AAV8RMJ6"/>
<organism evidence="2 3">
    <name type="scientific">Ensete ventricosum</name>
    <name type="common">Abyssinian banana</name>
    <name type="synonym">Musa ensete</name>
    <dbReference type="NCBI Taxonomy" id="4639"/>
    <lineage>
        <taxon>Eukaryota</taxon>
        <taxon>Viridiplantae</taxon>
        <taxon>Streptophyta</taxon>
        <taxon>Embryophyta</taxon>
        <taxon>Tracheophyta</taxon>
        <taxon>Spermatophyta</taxon>
        <taxon>Magnoliopsida</taxon>
        <taxon>Liliopsida</taxon>
        <taxon>Zingiberales</taxon>
        <taxon>Musaceae</taxon>
        <taxon>Ensete</taxon>
    </lineage>
</organism>
<dbReference type="PANTHER" id="PTHR47926:SF452">
    <property type="entry name" value="PENTATRICOPEPTIDE REPEAT-CONTAINING PROTEIN"/>
    <property type="match status" value="1"/>
</dbReference>
<feature type="region of interest" description="Disordered" evidence="1">
    <location>
        <begin position="72"/>
        <end position="105"/>
    </location>
</feature>
<dbReference type="InterPro" id="IPR046960">
    <property type="entry name" value="PPR_At4g14850-like_plant"/>
</dbReference>
<dbReference type="InterPro" id="IPR011990">
    <property type="entry name" value="TPR-like_helical_dom_sf"/>
</dbReference>
<sequence>MVDLLSRVGLLREARNFIEKTPMEPNGAVWGALLSGCRVHNNVDVGENTAERLLEIEKQRWRVRASVEHLCQEEEMGRGEKDEETDAPKRDKEITGVQLDRGRLD</sequence>
<name>A0AAV8RMJ6_ENSVE</name>
<reference evidence="2 3" key="1">
    <citation type="submission" date="2022-12" db="EMBL/GenBank/DDBJ databases">
        <title>Chromosome-scale assembly of the Ensete ventricosum genome.</title>
        <authorList>
            <person name="Dussert Y."/>
            <person name="Stocks J."/>
            <person name="Wendawek A."/>
            <person name="Woldeyes F."/>
            <person name="Nichols R.A."/>
            <person name="Borrell J.S."/>
        </authorList>
    </citation>
    <scope>NUCLEOTIDE SEQUENCE [LARGE SCALE GENOMIC DNA]</scope>
    <source>
        <strain evidence="3">cv. Maze</strain>
        <tissue evidence="2">Seeds</tissue>
    </source>
</reference>
<dbReference type="Proteomes" id="UP001222027">
    <property type="component" value="Unassembled WGS sequence"/>
</dbReference>
<evidence type="ECO:0000313" key="2">
    <source>
        <dbReference type="EMBL" id="KAJ8504554.1"/>
    </source>
</evidence>
<evidence type="ECO:0008006" key="4">
    <source>
        <dbReference type="Google" id="ProtNLM"/>
    </source>
</evidence>
<accession>A0AAV8RMJ6</accession>
<comment type="caution">
    <text evidence="2">The sequence shown here is derived from an EMBL/GenBank/DDBJ whole genome shotgun (WGS) entry which is preliminary data.</text>
</comment>
<dbReference type="GO" id="GO:0003723">
    <property type="term" value="F:RNA binding"/>
    <property type="evidence" value="ECO:0007669"/>
    <property type="project" value="InterPro"/>
</dbReference>